<evidence type="ECO:0000313" key="2">
    <source>
        <dbReference type="EMBL" id="MFB2891963.1"/>
    </source>
</evidence>
<accession>A0ABV4XL17</accession>
<gene>
    <name evidence="2" type="ORF">ACE1CI_03350</name>
</gene>
<evidence type="ECO:0000313" key="3">
    <source>
        <dbReference type="Proteomes" id="UP001576784"/>
    </source>
</evidence>
<dbReference type="RefSeq" id="WP_413261640.1">
    <property type="nucleotide sequence ID" value="NZ_JBHFNR010000019.1"/>
</dbReference>
<comment type="caution">
    <text evidence="2">The sequence shown here is derived from an EMBL/GenBank/DDBJ whole genome shotgun (WGS) entry which is preliminary data.</text>
</comment>
<protein>
    <submittedName>
        <fullName evidence="2">Uncharacterized protein</fullName>
    </submittedName>
</protein>
<sequence length="89" mass="10534">MPIRILPKYNSGNPEPDRNKPTENSFSRLNAKLKYEREYIQPVLGDLFRLYRHDCIIFISGKYVGRGYGFYEDNRDEDYEKVGQLLAQI</sequence>
<reference evidence="2 3" key="1">
    <citation type="submission" date="2024-09" db="EMBL/GenBank/DDBJ databases">
        <title>Floridaenema gen nov. (Aerosakkonemataceae, Aerosakkonematales ord. nov., Cyanobacteria) from benthic tropical and subtropical fresh waters, with the description of four new species.</title>
        <authorList>
            <person name="Moretto J.A."/>
            <person name="Berthold D.E."/>
            <person name="Lefler F.W."/>
            <person name="Huang I.-S."/>
            <person name="Laughinghouse H. IV."/>
        </authorList>
    </citation>
    <scope>NUCLEOTIDE SEQUENCE [LARGE SCALE GENOMIC DNA]</scope>
    <source>
        <strain evidence="2 3">BLCC-F50</strain>
    </source>
</reference>
<evidence type="ECO:0000256" key="1">
    <source>
        <dbReference type="SAM" id="MobiDB-lite"/>
    </source>
</evidence>
<organism evidence="2 3">
    <name type="scientific">Floridaenema flaviceps BLCC-F50</name>
    <dbReference type="NCBI Taxonomy" id="3153642"/>
    <lineage>
        <taxon>Bacteria</taxon>
        <taxon>Bacillati</taxon>
        <taxon>Cyanobacteriota</taxon>
        <taxon>Cyanophyceae</taxon>
        <taxon>Oscillatoriophycideae</taxon>
        <taxon>Aerosakkonematales</taxon>
        <taxon>Aerosakkonemataceae</taxon>
        <taxon>Floridanema</taxon>
        <taxon>Floridanema flaviceps</taxon>
    </lineage>
</organism>
<feature type="region of interest" description="Disordered" evidence="1">
    <location>
        <begin position="1"/>
        <end position="25"/>
    </location>
</feature>
<proteinExistence type="predicted"/>
<dbReference type="Proteomes" id="UP001576784">
    <property type="component" value="Unassembled WGS sequence"/>
</dbReference>
<dbReference type="EMBL" id="JBHFNR010000019">
    <property type="protein sequence ID" value="MFB2891963.1"/>
    <property type="molecule type" value="Genomic_DNA"/>
</dbReference>
<keyword evidence="3" id="KW-1185">Reference proteome</keyword>
<name>A0ABV4XL17_9CYAN</name>